<sequence>MPRLFKFGNEAISCFPVWVQLRYVPLDMWNAKSFGKICSIIGKPIHMDKMTTQKERVTYARCLVEIDMTKEIKHTVKVNLNFSGEGIYEQPIFYENLPRFCTHCRTMGHTKEGCKVNKAAKPTEVVTEKGKETEAAAAEFNDQTGTSGAGTKNRKSVGMGDKENKGRERAKRNH</sequence>
<organism evidence="2 3">
    <name type="scientific">Actinidia rufa</name>
    <dbReference type="NCBI Taxonomy" id="165716"/>
    <lineage>
        <taxon>Eukaryota</taxon>
        <taxon>Viridiplantae</taxon>
        <taxon>Streptophyta</taxon>
        <taxon>Embryophyta</taxon>
        <taxon>Tracheophyta</taxon>
        <taxon>Spermatophyta</taxon>
        <taxon>Magnoliopsida</taxon>
        <taxon>eudicotyledons</taxon>
        <taxon>Gunneridae</taxon>
        <taxon>Pentapetalae</taxon>
        <taxon>asterids</taxon>
        <taxon>Ericales</taxon>
        <taxon>Actinidiaceae</taxon>
        <taxon>Actinidia</taxon>
    </lineage>
</organism>
<comment type="caution">
    <text evidence="2">The sequence shown here is derived from an EMBL/GenBank/DDBJ whole genome shotgun (WGS) entry which is preliminary data.</text>
</comment>
<name>A0A7J0HG22_9ERIC</name>
<feature type="region of interest" description="Disordered" evidence="1">
    <location>
        <begin position="125"/>
        <end position="174"/>
    </location>
</feature>
<protein>
    <recommendedName>
        <fullName evidence="4">DUF4283 domain-containing protein</fullName>
    </recommendedName>
</protein>
<proteinExistence type="predicted"/>
<dbReference type="EMBL" id="BJWL01000029">
    <property type="protein sequence ID" value="GFZ21584.1"/>
    <property type="molecule type" value="Genomic_DNA"/>
</dbReference>
<dbReference type="AlphaFoldDB" id="A0A7J0HG22"/>
<dbReference type="OrthoDB" id="1939300at2759"/>
<keyword evidence="3" id="KW-1185">Reference proteome</keyword>
<gene>
    <name evidence="2" type="ORF">Acr_29g0007460</name>
</gene>
<dbReference type="InterPro" id="IPR040256">
    <property type="entry name" value="At4g02000-like"/>
</dbReference>
<evidence type="ECO:0000313" key="2">
    <source>
        <dbReference type="EMBL" id="GFZ21584.1"/>
    </source>
</evidence>
<evidence type="ECO:0008006" key="4">
    <source>
        <dbReference type="Google" id="ProtNLM"/>
    </source>
</evidence>
<reference evidence="2 3" key="1">
    <citation type="submission" date="2019-07" db="EMBL/GenBank/DDBJ databases">
        <title>De Novo Assembly of kiwifruit Actinidia rufa.</title>
        <authorList>
            <person name="Sugita-Konishi S."/>
            <person name="Sato K."/>
            <person name="Mori E."/>
            <person name="Abe Y."/>
            <person name="Kisaki G."/>
            <person name="Hamano K."/>
            <person name="Suezawa K."/>
            <person name="Otani M."/>
            <person name="Fukuda T."/>
            <person name="Manabe T."/>
            <person name="Gomi K."/>
            <person name="Tabuchi M."/>
            <person name="Akimitsu K."/>
            <person name="Kataoka I."/>
        </authorList>
    </citation>
    <scope>NUCLEOTIDE SEQUENCE [LARGE SCALE GENOMIC DNA]</scope>
    <source>
        <strain evidence="3">cv. Fuchu</strain>
    </source>
</reference>
<feature type="compositionally biased region" description="Polar residues" evidence="1">
    <location>
        <begin position="141"/>
        <end position="150"/>
    </location>
</feature>
<dbReference type="Proteomes" id="UP000585474">
    <property type="component" value="Unassembled WGS sequence"/>
</dbReference>
<dbReference type="PANTHER" id="PTHR31286">
    <property type="entry name" value="GLYCINE-RICH CELL WALL STRUCTURAL PROTEIN 1.8-LIKE"/>
    <property type="match status" value="1"/>
</dbReference>
<evidence type="ECO:0000256" key="1">
    <source>
        <dbReference type="SAM" id="MobiDB-lite"/>
    </source>
</evidence>
<evidence type="ECO:0000313" key="3">
    <source>
        <dbReference type="Proteomes" id="UP000585474"/>
    </source>
</evidence>
<dbReference type="PANTHER" id="PTHR31286:SF180">
    <property type="entry name" value="OS10G0362600 PROTEIN"/>
    <property type="match status" value="1"/>
</dbReference>
<accession>A0A7J0HG22</accession>